<dbReference type="InterPro" id="IPR043151">
    <property type="entry name" value="BAH_sf"/>
</dbReference>
<dbReference type="AlphaFoldDB" id="A0A2Z7DK70"/>
<dbReference type="OrthoDB" id="1883212at2759"/>
<dbReference type="SMART" id="SM00743">
    <property type="entry name" value="Agenet"/>
    <property type="match status" value="2"/>
</dbReference>
<dbReference type="GO" id="GO:0003682">
    <property type="term" value="F:chromatin binding"/>
    <property type="evidence" value="ECO:0007669"/>
    <property type="project" value="InterPro"/>
</dbReference>
<keyword evidence="3" id="KW-1185">Reference proteome</keyword>
<evidence type="ECO:0000313" key="3">
    <source>
        <dbReference type="Proteomes" id="UP000250235"/>
    </source>
</evidence>
<evidence type="ECO:0000259" key="1">
    <source>
        <dbReference type="PROSITE" id="PS51038"/>
    </source>
</evidence>
<evidence type="ECO:0000313" key="2">
    <source>
        <dbReference type="EMBL" id="KZV58549.1"/>
    </source>
</evidence>
<organism evidence="2 3">
    <name type="scientific">Dorcoceras hygrometricum</name>
    <dbReference type="NCBI Taxonomy" id="472368"/>
    <lineage>
        <taxon>Eukaryota</taxon>
        <taxon>Viridiplantae</taxon>
        <taxon>Streptophyta</taxon>
        <taxon>Embryophyta</taxon>
        <taxon>Tracheophyta</taxon>
        <taxon>Spermatophyta</taxon>
        <taxon>Magnoliopsida</taxon>
        <taxon>eudicotyledons</taxon>
        <taxon>Gunneridae</taxon>
        <taxon>Pentapetalae</taxon>
        <taxon>asterids</taxon>
        <taxon>lamiids</taxon>
        <taxon>Lamiales</taxon>
        <taxon>Gesneriaceae</taxon>
        <taxon>Didymocarpoideae</taxon>
        <taxon>Trichosporeae</taxon>
        <taxon>Loxocarpinae</taxon>
        <taxon>Dorcoceras</taxon>
    </lineage>
</organism>
<accession>A0A2Z7DK70</accession>
<dbReference type="PROSITE" id="PS51038">
    <property type="entry name" value="BAH"/>
    <property type="match status" value="1"/>
</dbReference>
<dbReference type="Pfam" id="PF01426">
    <property type="entry name" value="BAH"/>
    <property type="match status" value="1"/>
</dbReference>
<dbReference type="Gene3D" id="2.30.30.490">
    <property type="match status" value="1"/>
</dbReference>
<sequence length="685" mass="78400">MGAVANDSTTSFVDWEEVVVSSDKGRREVHYYLKRNGGGADLVVVGKEKSVRHMSYHYAMKDNMALLSNLKRCSFLKLRSRREVIDWLNSIFTVDRADGSFGQFGDDLECKSDLHNVKDAKTQSLSRYRTEFMWIGSPWTCRKRRSHYASFCRNGVVISVQDFVYVLAEEGKRLVAYLDDMYEDSRGNKMVVVRWFHRIDEVGFVLPRNYNGREIFFSLCLQDLSVECVDGQATVLSPEHYERFMSKESHIGLEPFVCYRQFDNDDVKPFDVTIIKGYWKQELLKEISSPSVLEPIDEDREVRFSLGDDTVACRPNKRIRWSKESGIFSNPSNEGEHVENLKVPSGGSVDHEGNLKIDSRKEVCTHASLSKLDNDMVSHCGQNLAVGSEVELLSQDSGIRGCWFRALIIKKHKDKVKVQYQDVKDAVDDTKNLEEWILGSRLATPDVLGIRISGRAIVRPTPLPDERRVSSVLNVGSLVDAWWHDGWWEGIVVKCNSVNNLHVYFPGENKEQIFSVSDLRQSQEWIDNEWKKMEDMPEIISTLLERETFSSTEKDVDAKLEAGSSVKCDVSLPEDTNVLLKASEIGGPMTVHDIKMPNDLETIRDLSKDLLLTHLRWNSSCKRRRSRSPVHKLWYRANCDYSGMSFEKLFVNPSVKFDPDNCKYANDSHFNSSVVSPMTNLVMSR</sequence>
<dbReference type="CDD" id="cd20405">
    <property type="entry name" value="Tudor_Agenet_AtDUF_rpt1_3"/>
    <property type="match status" value="1"/>
</dbReference>
<dbReference type="SMART" id="SM00439">
    <property type="entry name" value="BAH"/>
    <property type="match status" value="1"/>
</dbReference>
<dbReference type="PANTHER" id="PTHR31917">
    <property type="entry name" value="AGENET DOMAIN-CONTAINING PROTEIN-RELATED"/>
    <property type="match status" value="1"/>
</dbReference>
<dbReference type="PANTHER" id="PTHR31917:SF58">
    <property type="entry name" value="AGENET AND BROMO-ADJACENT HOMOLOGY (BAH) DOMAIN-CONTAINING PROTEIN"/>
    <property type="match status" value="1"/>
</dbReference>
<dbReference type="InterPro" id="IPR008395">
    <property type="entry name" value="Agenet-like_dom"/>
</dbReference>
<gene>
    <name evidence="2" type="ORF">F511_12376</name>
</gene>
<dbReference type="Pfam" id="PF05641">
    <property type="entry name" value="Agenet"/>
    <property type="match status" value="1"/>
</dbReference>
<protein>
    <recommendedName>
        <fullName evidence="1">BAH domain-containing protein</fullName>
    </recommendedName>
</protein>
<proteinExistence type="predicted"/>
<dbReference type="InterPro" id="IPR014002">
    <property type="entry name" value="Agenet_dom_plant"/>
</dbReference>
<dbReference type="EMBL" id="KQ986745">
    <property type="protein sequence ID" value="KZV58549.1"/>
    <property type="molecule type" value="Genomic_DNA"/>
</dbReference>
<dbReference type="Proteomes" id="UP000250235">
    <property type="component" value="Unassembled WGS sequence"/>
</dbReference>
<reference evidence="2 3" key="1">
    <citation type="journal article" date="2015" name="Proc. Natl. Acad. Sci. U.S.A.">
        <title>The resurrection genome of Boea hygrometrica: A blueprint for survival of dehydration.</title>
        <authorList>
            <person name="Xiao L."/>
            <person name="Yang G."/>
            <person name="Zhang L."/>
            <person name="Yang X."/>
            <person name="Zhao S."/>
            <person name="Ji Z."/>
            <person name="Zhou Q."/>
            <person name="Hu M."/>
            <person name="Wang Y."/>
            <person name="Chen M."/>
            <person name="Xu Y."/>
            <person name="Jin H."/>
            <person name="Xiao X."/>
            <person name="Hu G."/>
            <person name="Bao F."/>
            <person name="Hu Y."/>
            <person name="Wan P."/>
            <person name="Li L."/>
            <person name="Deng X."/>
            <person name="Kuang T."/>
            <person name="Xiang C."/>
            <person name="Zhu J.K."/>
            <person name="Oliver M.J."/>
            <person name="He Y."/>
        </authorList>
    </citation>
    <scope>NUCLEOTIDE SEQUENCE [LARGE SCALE GENOMIC DNA]</scope>
    <source>
        <strain evidence="3">cv. XS01</strain>
    </source>
</reference>
<dbReference type="InterPro" id="IPR001025">
    <property type="entry name" value="BAH_dom"/>
</dbReference>
<name>A0A2Z7DK70_9LAMI</name>
<feature type="domain" description="BAH" evidence="1">
    <location>
        <begin position="156"/>
        <end position="273"/>
    </location>
</feature>